<dbReference type="EMBL" id="JANIEX010001119">
    <property type="protein sequence ID" value="KAJ3560736.1"/>
    <property type="molecule type" value="Genomic_DNA"/>
</dbReference>
<comment type="caution">
    <text evidence="2">The sequence shown here is derived from an EMBL/GenBank/DDBJ whole genome shotgun (WGS) entry which is preliminary data.</text>
</comment>
<sequence>MDWVKQRKLPAVEAIRYQGKLCHDLPDLWNALHGTYNAAAGRPVNADILQEAPSFPARDWRLFSFLELKESLSACAGNLAPGPNHITWSHLKDIVSNEECANLLLRLANACITYAHWPTHFKESVLVIIPKPGKPAYDTPKAFRPIVLLNTIGKLIEKMLSRCMQFDAVKHNVLHPNQLGGVIQRSTEDAGVFLTHLVRAGWAKNLKTSVIAFDIAQFFPSLNHELLVTILRCQGFPALIADFFSDYLVGRSTQFLWNSFLSYACDANVGMGQGSTLSPILSALYIVPLMFIFDHQALAAKLDTSLLSFVDDRLIISQGSYDVTLPRLKAAYRIMSMLMPAFGLVMEHDKSKIFHFSCVHLDSNPDLDLTNLGANYLIPKNVWRYLGFYFDRWLSFKEHVRSYATKALTMVKAMSMLGNSIRGLSPIQKRLLYGSCIVPVAIYGY</sequence>
<dbReference type="AlphaFoldDB" id="A0AAD5VI04"/>
<dbReference type="Proteomes" id="UP001213000">
    <property type="component" value="Unassembled WGS sequence"/>
</dbReference>
<dbReference type="SUPFAM" id="SSF56672">
    <property type="entry name" value="DNA/RNA polymerases"/>
    <property type="match status" value="1"/>
</dbReference>
<dbReference type="PANTHER" id="PTHR33481:SF1">
    <property type="entry name" value="ENDONUCLEASE_EXONUCLEASE_PHOSPHATASE DOMAIN-CONTAINING PROTEIN-RELATED"/>
    <property type="match status" value="1"/>
</dbReference>
<keyword evidence="3" id="KW-1185">Reference proteome</keyword>
<dbReference type="PANTHER" id="PTHR33481">
    <property type="entry name" value="REVERSE TRANSCRIPTASE"/>
    <property type="match status" value="1"/>
</dbReference>
<reference evidence="2" key="1">
    <citation type="submission" date="2022-07" db="EMBL/GenBank/DDBJ databases">
        <title>Genome Sequence of Leucocoprinus birnbaumii.</title>
        <authorList>
            <person name="Buettner E."/>
        </authorList>
    </citation>
    <scope>NUCLEOTIDE SEQUENCE</scope>
    <source>
        <strain evidence="2">VT141</strain>
    </source>
</reference>
<organism evidence="2 3">
    <name type="scientific">Leucocoprinus birnbaumii</name>
    <dbReference type="NCBI Taxonomy" id="56174"/>
    <lineage>
        <taxon>Eukaryota</taxon>
        <taxon>Fungi</taxon>
        <taxon>Dikarya</taxon>
        <taxon>Basidiomycota</taxon>
        <taxon>Agaricomycotina</taxon>
        <taxon>Agaricomycetes</taxon>
        <taxon>Agaricomycetidae</taxon>
        <taxon>Agaricales</taxon>
        <taxon>Agaricineae</taxon>
        <taxon>Agaricaceae</taxon>
        <taxon>Leucocoprinus</taxon>
    </lineage>
</organism>
<gene>
    <name evidence="2" type="ORF">NP233_g10643</name>
</gene>
<accession>A0AAD5VI04</accession>
<dbReference type="InterPro" id="IPR000477">
    <property type="entry name" value="RT_dom"/>
</dbReference>
<dbReference type="Pfam" id="PF00078">
    <property type="entry name" value="RVT_1"/>
    <property type="match status" value="1"/>
</dbReference>
<evidence type="ECO:0000313" key="2">
    <source>
        <dbReference type="EMBL" id="KAJ3560736.1"/>
    </source>
</evidence>
<dbReference type="CDD" id="cd01650">
    <property type="entry name" value="RT_nLTR_like"/>
    <property type="match status" value="1"/>
</dbReference>
<evidence type="ECO:0000259" key="1">
    <source>
        <dbReference type="PROSITE" id="PS50878"/>
    </source>
</evidence>
<feature type="domain" description="Reverse transcriptase" evidence="1">
    <location>
        <begin position="110"/>
        <end position="390"/>
    </location>
</feature>
<dbReference type="PROSITE" id="PS50878">
    <property type="entry name" value="RT_POL"/>
    <property type="match status" value="1"/>
</dbReference>
<protein>
    <recommendedName>
        <fullName evidence="1">Reverse transcriptase domain-containing protein</fullName>
    </recommendedName>
</protein>
<name>A0AAD5VI04_9AGAR</name>
<proteinExistence type="predicted"/>
<evidence type="ECO:0000313" key="3">
    <source>
        <dbReference type="Proteomes" id="UP001213000"/>
    </source>
</evidence>
<dbReference type="InterPro" id="IPR043502">
    <property type="entry name" value="DNA/RNA_pol_sf"/>
</dbReference>